<protein>
    <submittedName>
        <fullName evidence="6">Crp/Fnr family transcriptional regulator</fullName>
    </submittedName>
</protein>
<dbReference type="GO" id="GO:0003700">
    <property type="term" value="F:DNA-binding transcription factor activity"/>
    <property type="evidence" value="ECO:0007669"/>
    <property type="project" value="TreeGrafter"/>
</dbReference>
<keyword evidence="1" id="KW-0805">Transcription regulation</keyword>
<dbReference type="GO" id="GO:0005829">
    <property type="term" value="C:cytosol"/>
    <property type="evidence" value="ECO:0007669"/>
    <property type="project" value="TreeGrafter"/>
</dbReference>
<evidence type="ECO:0000256" key="2">
    <source>
        <dbReference type="ARBA" id="ARBA00023125"/>
    </source>
</evidence>
<dbReference type="Gene3D" id="1.10.10.10">
    <property type="entry name" value="Winged helix-like DNA-binding domain superfamily/Winged helix DNA-binding domain"/>
    <property type="match status" value="1"/>
</dbReference>
<dbReference type="RefSeq" id="WP_138044455.1">
    <property type="nucleotide sequence ID" value="NZ_VBZC01000007.1"/>
</dbReference>
<evidence type="ECO:0000256" key="1">
    <source>
        <dbReference type="ARBA" id="ARBA00023015"/>
    </source>
</evidence>
<evidence type="ECO:0000259" key="4">
    <source>
        <dbReference type="PROSITE" id="PS50042"/>
    </source>
</evidence>
<dbReference type="Pfam" id="PF13545">
    <property type="entry name" value="HTH_Crp_2"/>
    <property type="match status" value="1"/>
</dbReference>
<dbReference type="SUPFAM" id="SSF51206">
    <property type="entry name" value="cAMP-binding domain-like"/>
    <property type="match status" value="1"/>
</dbReference>
<name>A0A5R9G572_9ACTN</name>
<dbReference type="Gene3D" id="2.60.120.10">
    <property type="entry name" value="Jelly Rolls"/>
    <property type="match status" value="1"/>
</dbReference>
<feature type="domain" description="Cyclic nucleotide-binding" evidence="4">
    <location>
        <begin position="24"/>
        <end position="144"/>
    </location>
</feature>
<dbReference type="Proteomes" id="UP000305906">
    <property type="component" value="Unassembled WGS sequence"/>
</dbReference>
<organism evidence="6 7">
    <name type="scientific">Streptomyces montanus</name>
    <dbReference type="NCBI Taxonomy" id="2580423"/>
    <lineage>
        <taxon>Bacteria</taxon>
        <taxon>Bacillati</taxon>
        <taxon>Actinomycetota</taxon>
        <taxon>Actinomycetes</taxon>
        <taxon>Kitasatosporales</taxon>
        <taxon>Streptomycetaceae</taxon>
        <taxon>Streptomyces</taxon>
    </lineage>
</organism>
<proteinExistence type="predicted"/>
<dbReference type="PANTHER" id="PTHR24567">
    <property type="entry name" value="CRP FAMILY TRANSCRIPTIONAL REGULATORY PROTEIN"/>
    <property type="match status" value="1"/>
</dbReference>
<dbReference type="EMBL" id="VBZC01000007">
    <property type="protein sequence ID" value="TLS46695.1"/>
    <property type="molecule type" value="Genomic_DNA"/>
</dbReference>
<dbReference type="InterPro" id="IPR050397">
    <property type="entry name" value="Env_Response_Regulators"/>
</dbReference>
<evidence type="ECO:0000256" key="3">
    <source>
        <dbReference type="ARBA" id="ARBA00023163"/>
    </source>
</evidence>
<evidence type="ECO:0000313" key="7">
    <source>
        <dbReference type="Proteomes" id="UP000305906"/>
    </source>
</evidence>
<reference evidence="6 7" key="1">
    <citation type="submission" date="2019-05" db="EMBL/GenBank/DDBJ databases">
        <title>Streptomyces sp. NEAU-C151, a novel actinomycete isolated from soil.</title>
        <authorList>
            <person name="Han L."/>
            <person name="Jiang H."/>
        </authorList>
    </citation>
    <scope>NUCLEOTIDE SEQUENCE [LARGE SCALE GENOMIC DNA]</scope>
    <source>
        <strain evidence="6 7">NEAU-C151</strain>
    </source>
</reference>
<dbReference type="SUPFAM" id="SSF46785">
    <property type="entry name" value="Winged helix' DNA-binding domain"/>
    <property type="match status" value="1"/>
</dbReference>
<sequence length="267" mass="28779">MTSTAARNRHAPRPLEARWPAASLLGGLSAETRDHLIGLGRPVRFDGGERLLREGEYGSHVFLLLSGWFKVLATTENDREALMAVRAGGDIVGELACFDAQPRVATVVAAGAGMAKKIGRQDFLASLARYDDVAQAVMRAVAGKLRWATRRRQEFGGCAVGTRVARVLGELTRVYGRPCEAGMSIGVSLTQPELAALVGASEPSVHRVLRSLREHRVIETGYRRILVRDMPELGRIAGTDWGAPPLIALPRPASAISPPPPPSRRPS</sequence>
<accession>A0A5R9G572</accession>
<dbReference type="CDD" id="cd00038">
    <property type="entry name" value="CAP_ED"/>
    <property type="match status" value="1"/>
</dbReference>
<dbReference type="AlphaFoldDB" id="A0A5R9G572"/>
<gene>
    <name evidence="6" type="ORF">FE633_08400</name>
</gene>
<dbReference type="PROSITE" id="PS50042">
    <property type="entry name" value="CNMP_BINDING_3"/>
    <property type="match status" value="1"/>
</dbReference>
<dbReference type="InterPro" id="IPR036390">
    <property type="entry name" value="WH_DNA-bd_sf"/>
</dbReference>
<evidence type="ECO:0000259" key="5">
    <source>
        <dbReference type="PROSITE" id="PS51063"/>
    </source>
</evidence>
<dbReference type="SMART" id="SM00100">
    <property type="entry name" value="cNMP"/>
    <property type="match status" value="1"/>
</dbReference>
<keyword evidence="3" id="KW-0804">Transcription</keyword>
<dbReference type="InterPro" id="IPR012318">
    <property type="entry name" value="HTH_CRP"/>
</dbReference>
<dbReference type="GO" id="GO:0003677">
    <property type="term" value="F:DNA binding"/>
    <property type="evidence" value="ECO:0007669"/>
    <property type="project" value="UniProtKB-KW"/>
</dbReference>
<dbReference type="InterPro" id="IPR036388">
    <property type="entry name" value="WH-like_DNA-bd_sf"/>
</dbReference>
<keyword evidence="7" id="KW-1185">Reference proteome</keyword>
<dbReference type="InterPro" id="IPR000595">
    <property type="entry name" value="cNMP-bd_dom"/>
</dbReference>
<keyword evidence="2" id="KW-0238">DNA-binding</keyword>
<comment type="caution">
    <text evidence="6">The sequence shown here is derived from an EMBL/GenBank/DDBJ whole genome shotgun (WGS) entry which is preliminary data.</text>
</comment>
<feature type="domain" description="HTH crp-type" evidence="5">
    <location>
        <begin position="158"/>
        <end position="231"/>
    </location>
</feature>
<dbReference type="InterPro" id="IPR014710">
    <property type="entry name" value="RmlC-like_jellyroll"/>
</dbReference>
<dbReference type="Pfam" id="PF00027">
    <property type="entry name" value="cNMP_binding"/>
    <property type="match status" value="1"/>
</dbReference>
<dbReference type="InterPro" id="IPR018490">
    <property type="entry name" value="cNMP-bd_dom_sf"/>
</dbReference>
<dbReference type="PANTHER" id="PTHR24567:SF68">
    <property type="entry name" value="DNA-BINDING TRANSCRIPTIONAL DUAL REGULATOR CRP"/>
    <property type="match status" value="1"/>
</dbReference>
<dbReference type="PROSITE" id="PS51063">
    <property type="entry name" value="HTH_CRP_2"/>
    <property type="match status" value="1"/>
</dbReference>
<evidence type="ECO:0000313" key="6">
    <source>
        <dbReference type="EMBL" id="TLS46695.1"/>
    </source>
</evidence>